<evidence type="ECO:0000313" key="2">
    <source>
        <dbReference type="Proteomes" id="UP000198518"/>
    </source>
</evidence>
<sequence length="303" mass="31728">MDYRELLLLRAARQTGVLDALVSTAGTPAEVAEQAGVSERAAEATVGALVDLGFLQWVGGGVEPTNRLLGFITKTDVRSVGSLPRKLDVVDALVDLPAAMRSGKVPEFGVDEETRLRNRLGAAAARPDAEVRAAVTAAVREHPDAESVLVVGDDAGQHAVEFAQRGFDVAFRHEAAVVDSLRPLLAPEPVELVPGNVTDPVDADADLVLLPHALCTRSEADARDLLAAACESAAEDGVVVTVDRFGSDPALTAELLATTEAGAVREQSTVIEWFVEAGLADAATTNVPGTRYGVVAGRRRAVQ</sequence>
<dbReference type="InterPro" id="IPR036388">
    <property type="entry name" value="WH-like_DNA-bd_sf"/>
</dbReference>
<evidence type="ECO:0008006" key="3">
    <source>
        <dbReference type="Google" id="ProtNLM"/>
    </source>
</evidence>
<proteinExistence type="predicted"/>
<accession>A0A1I0P9S6</accession>
<keyword evidence="2" id="KW-1185">Reference proteome</keyword>
<dbReference type="STRING" id="355548.SAMN04487945_1510"/>
<organism evidence="1 2">
    <name type="scientific">Halobacterium jilantaiense</name>
    <dbReference type="NCBI Taxonomy" id="355548"/>
    <lineage>
        <taxon>Archaea</taxon>
        <taxon>Methanobacteriati</taxon>
        <taxon>Methanobacteriota</taxon>
        <taxon>Stenosarchaea group</taxon>
        <taxon>Halobacteria</taxon>
        <taxon>Halobacteriales</taxon>
        <taxon>Halobacteriaceae</taxon>
        <taxon>Halobacterium</taxon>
    </lineage>
</organism>
<dbReference type="EMBL" id="FOJA01000001">
    <property type="protein sequence ID" value="SEW10966.1"/>
    <property type="molecule type" value="Genomic_DNA"/>
</dbReference>
<dbReference type="Gene3D" id="3.40.50.150">
    <property type="entry name" value="Vaccinia Virus protein VP39"/>
    <property type="match status" value="1"/>
</dbReference>
<protein>
    <recommendedName>
        <fullName evidence="3">Methyltransferase domain-containing protein</fullName>
    </recommendedName>
</protein>
<dbReference type="Gene3D" id="1.10.10.10">
    <property type="entry name" value="Winged helix-like DNA-binding domain superfamily/Winged helix DNA-binding domain"/>
    <property type="match status" value="1"/>
</dbReference>
<gene>
    <name evidence="1" type="ORF">SAMN04487945_1510</name>
</gene>
<dbReference type="InterPro" id="IPR036390">
    <property type="entry name" value="WH_DNA-bd_sf"/>
</dbReference>
<evidence type="ECO:0000313" key="1">
    <source>
        <dbReference type="EMBL" id="SEW10966.1"/>
    </source>
</evidence>
<reference evidence="1 2" key="1">
    <citation type="submission" date="2016-10" db="EMBL/GenBank/DDBJ databases">
        <authorList>
            <person name="de Groot N.N."/>
        </authorList>
    </citation>
    <scope>NUCLEOTIDE SEQUENCE [LARGE SCALE GENOMIC DNA]</scope>
    <source>
        <strain evidence="1 2">CGMCC 1.5337</strain>
    </source>
</reference>
<dbReference type="SUPFAM" id="SSF53335">
    <property type="entry name" value="S-adenosyl-L-methionine-dependent methyltransferases"/>
    <property type="match status" value="1"/>
</dbReference>
<dbReference type="SUPFAM" id="SSF46785">
    <property type="entry name" value="Winged helix' DNA-binding domain"/>
    <property type="match status" value="1"/>
</dbReference>
<name>A0A1I0P9S6_9EURY</name>
<dbReference type="InterPro" id="IPR029063">
    <property type="entry name" value="SAM-dependent_MTases_sf"/>
</dbReference>
<dbReference type="Proteomes" id="UP000198518">
    <property type="component" value="Unassembled WGS sequence"/>
</dbReference>
<dbReference type="RefSeq" id="WP_089668719.1">
    <property type="nucleotide sequence ID" value="NZ_FOJA01000001.1"/>
</dbReference>
<dbReference type="AlphaFoldDB" id="A0A1I0P9S6"/>
<dbReference type="OrthoDB" id="146767at2157"/>